<protein>
    <submittedName>
        <fullName evidence="2">Type IX secretion system membrane protein PorP/SprF</fullName>
    </submittedName>
</protein>
<proteinExistence type="predicted"/>
<dbReference type="EMBL" id="JADKYU010001111">
    <property type="protein sequence ID" value="MBF4986343.1"/>
    <property type="molecule type" value="Genomic_DNA"/>
</dbReference>
<name>A0ABS0AAB3_9FLAO</name>
<keyword evidence="1" id="KW-0732">Signal</keyword>
<gene>
    <name evidence="2" type="ORF">FNJ87_19200</name>
</gene>
<reference evidence="2 3" key="1">
    <citation type="submission" date="2020-11" db="EMBL/GenBank/DDBJ databases">
        <title>P. mediterranea TC4 genome.</title>
        <authorList>
            <person name="Molmeret M."/>
        </authorList>
    </citation>
    <scope>NUCLEOTIDE SEQUENCE [LARGE SCALE GENOMIC DNA]</scope>
    <source>
        <strain evidence="2 3">TC4</strain>
    </source>
</reference>
<dbReference type="InterPro" id="IPR019861">
    <property type="entry name" value="PorP/SprF_Bacteroidetes"/>
</dbReference>
<evidence type="ECO:0000313" key="2">
    <source>
        <dbReference type="EMBL" id="MBF4986343.1"/>
    </source>
</evidence>
<organism evidence="2 3">
    <name type="scientific">Nonlabens mediterrranea</name>
    <dbReference type="NCBI Taxonomy" id="1419947"/>
    <lineage>
        <taxon>Bacteria</taxon>
        <taxon>Pseudomonadati</taxon>
        <taxon>Bacteroidota</taxon>
        <taxon>Flavobacteriia</taxon>
        <taxon>Flavobacteriales</taxon>
        <taxon>Flavobacteriaceae</taxon>
        <taxon>Nonlabens</taxon>
    </lineage>
</organism>
<dbReference type="Pfam" id="PF11751">
    <property type="entry name" value="PorP_SprF"/>
    <property type="match status" value="1"/>
</dbReference>
<dbReference type="Proteomes" id="UP001194729">
    <property type="component" value="Unassembled WGS sequence"/>
</dbReference>
<keyword evidence="3" id="KW-1185">Reference proteome</keyword>
<feature type="signal peptide" evidence="1">
    <location>
        <begin position="1"/>
        <end position="19"/>
    </location>
</feature>
<comment type="caution">
    <text evidence="2">The sequence shown here is derived from an EMBL/GenBank/DDBJ whole genome shotgun (WGS) entry which is preliminary data.</text>
</comment>
<feature type="chain" id="PRO_5047210413" evidence="1">
    <location>
        <begin position="20"/>
        <end position="74"/>
    </location>
</feature>
<feature type="non-terminal residue" evidence="2">
    <location>
        <position position="74"/>
    </location>
</feature>
<evidence type="ECO:0000256" key="1">
    <source>
        <dbReference type="SAM" id="SignalP"/>
    </source>
</evidence>
<accession>A0ABS0AAB3</accession>
<sequence length="74" mass="8175">MNKLLTVILLFAFAKAVTAQQDPQYTQYMYNPITINPAYAGNRGVMSVVGLHRSQWVGLDGAPRTQSLSLHTPI</sequence>
<evidence type="ECO:0000313" key="3">
    <source>
        <dbReference type="Proteomes" id="UP001194729"/>
    </source>
</evidence>